<dbReference type="AlphaFoldDB" id="A0A098TLA4"/>
<sequence>MIIPRASNEQAMPPSLPDGSGVTAAPERRDRAANTAFDTIPQVAEIRSYFQQRWTPPEGLTQTLEYRLNLNPDGSIQQITPLGQAAGTYVDRTGLPLIGEAFVSPLPGNHSATIRLVLSPSGTVQTFLESLH</sequence>
<dbReference type="Proteomes" id="UP000030170">
    <property type="component" value="Unassembled WGS sequence"/>
</dbReference>
<keyword evidence="3" id="KW-1185">Reference proteome</keyword>
<dbReference type="EMBL" id="JJML01000016">
    <property type="protein sequence ID" value="KGF73074.1"/>
    <property type="molecule type" value="Genomic_DNA"/>
</dbReference>
<evidence type="ECO:0000313" key="3">
    <source>
        <dbReference type="Proteomes" id="UP000030170"/>
    </source>
</evidence>
<reference evidence="2 3" key="1">
    <citation type="journal article" date="2014" name="Mol. Ecol.">
        <title>Evolution of Synechococcus.</title>
        <authorList>
            <person name="Dvorak P."/>
            <person name="Casamatta D."/>
            <person name="Hasler P."/>
            <person name="Poulickova A."/>
            <person name="Ondrej V."/>
            <person name="Sanges R."/>
        </authorList>
    </citation>
    <scope>NUCLEOTIDE SEQUENCE [LARGE SCALE GENOMIC DNA]</scope>
    <source>
        <strain evidence="2 3">CAUP A 1101</strain>
    </source>
</reference>
<proteinExistence type="predicted"/>
<feature type="region of interest" description="Disordered" evidence="1">
    <location>
        <begin position="1"/>
        <end position="37"/>
    </location>
</feature>
<comment type="caution">
    <text evidence="2">The sequence shown here is derived from an EMBL/GenBank/DDBJ whole genome shotgun (WGS) entry which is preliminary data.</text>
</comment>
<evidence type="ECO:0000313" key="2">
    <source>
        <dbReference type="EMBL" id="KGF73074.1"/>
    </source>
</evidence>
<name>A0A098TLA4_9CYAN</name>
<organism evidence="2 3">
    <name type="scientific">Neosynechococcus sphagnicola sy1</name>
    <dbReference type="NCBI Taxonomy" id="1497020"/>
    <lineage>
        <taxon>Bacteria</taxon>
        <taxon>Bacillati</taxon>
        <taxon>Cyanobacteriota</taxon>
        <taxon>Cyanophyceae</taxon>
        <taxon>Neosynechococcales</taxon>
        <taxon>Neosynechococcaceae</taxon>
        <taxon>Neosynechococcus</taxon>
    </lineage>
</organism>
<dbReference type="STRING" id="1497020.DO97_03340"/>
<evidence type="ECO:0000256" key="1">
    <source>
        <dbReference type="SAM" id="MobiDB-lite"/>
    </source>
</evidence>
<accession>A0A098TLA4</accession>
<gene>
    <name evidence="2" type="ORF">DO97_03340</name>
</gene>
<dbReference type="RefSeq" id="WP_036532317.1">
    <property type="nucleotide sequence ID" value="NZ_JJML01000016.1"/>
</dbReference>
<protein>
    <submittedName>
        <fullName evidence="2">Uncharacterized protein</fullName>
    </submittedName>
</protein>